<dbReference type="AlphaFoldDB" id="A0A917KS91"/>
<keyword evidence="2" id="KW-1185">Reference proteome</keyword>
<protein>
    <submittedName>
        <fullName evidence="1">Uncharacterized protein</fullName>
    </submittedName>
</protein>
<evidence type="ECO:0000313" key="2">
    <source>
        <dbReference type="Proteomes" id="UP000657574"/>
    </source>
</evidence>
<gene>
    <name evidence="1" type="ORF">GCM10010121_042780</name>
</gene>
<comment type="caution">
    <text evidence="1">The sequence shown here is derived from an EMBL/GenBank/DDBJ whole genome shotgun (WGS) entry which is preliminary data.</text>
</comment>
<dbReference type="Proteomes" id="UP000657574">
    <property type="component" value="Unassembled WGS sequence"/>
</dbReference>
<accession>A0A917KS91</accession>
<dbReference type="Gene3D" id="3.40.50.150">
    <property type="entry name" value="Vaccinia Virus protein VP39"/>
    <property type="match status" value="1"/>
</dbReference>
<sequence>MSIGTAEFAPDEVGRVDREYAARTMPMRLRTIDEAHEFFDGLEPAEPGIVQVHKWHPDGKGEDGIRDEDIAMYGAVARTP</sequence>
<dbReference type="EMBL" id="BMQA01000013">
    <property type="protein sequence ID" value="GGJ27012.1"/>
    <property type="molecule type" value="Genomic_DNA"/>
</dbReference>
<dbReference type="InterPro" id="IPR006764">
    <property type="entry name" value="SAM_dep_MeTrfase_SAV2177_type"/>
</dbReference>
<dbReference type="InterPro" id="IPR029063">
    <property type="entry name" value="SAM-dependent_MTases_sf"/>
</dbReference>
<evidence type="ECO:0000313" key="1">
    <source>
        <dbReference type="EMBL" id="GGJ27012.1"/>
    </source>
</evidence>
<proteinExistence type="predicted"/>
<organism evidence="1 2">
    <name type="scientific">Streptomyces brasiliensis</name>
    <dbReference type="NCBI Taxonomy" id="1954"/>
    <lineage>
        <taxon>Bacteria</taxon>
        <taxon>Bacillati</taxon>
        <taxon>Actinomycetota</taxon>
        <taxon>Actinomycetes</taxon>
        <taxon>Kitasatosporales</taxon>
        <taxon>Streptomycetaceae</taxon>
        <taxon>Streptomyces</taxon>
    </lineage>
</organism>
<name>A0A917KS91_9ACTN</name>
<dbReference type="Pfam" id="PF04672">
    <property type="entry name" value="Methyltransf_19"/>
    <property type="match status" value="1"/>
</dbReference>
<reference evidence="1" key="2">
    <citation type="submission" date="2020-09" db="EMBL/GenBank/DDBJ databases">
        <authorList>
            <person name="Sun Q."/>
            <person name="Ohkuma M."/>
        </authorList>
    </citation>
    <scope>NUCLEOTIDE SEQUENCE</scope>
    <source>
        <strain evidence="1">JCM 3086</strain>
    </source>
</reference>
<reference evidence="1" key="1">
    <citation type="journal article" date="2014" name="Int. J. Syst. Evol. Microbiol.">
        <title>Complete genome sequence of Corynebacterium casei LMG S-19264T (=DSM 44701T), isolated from a smear-ripened cheese.</title>
        <authorList>
            <consortium name="US DOE Joint Genome Institute (JGI-PGF)"/>
            <person name="Walter F."/>
            <person name="Albersmeier A."/>
            <person name="Kalinowski J."/>
            <person name="Ruckert C."/>
        </authorList>
    </citation>
    <scope>NUCLEOTIDE SEQUENCE</scope>
    <source>
        <strain evidence="1">JCM 3086</strain>
    </source>
</reference>